<dbReference type="PANTHER" id="PTHR30336:SF20">
    <property type="entry name" value="DUF218 DOMAIN-CONTAINING PROTEIN"/>
    <property type="match status" value="1"/>
</dbReference>
<dbReference type="InterPro" id="IPR003848">
    <property type="entry name" value="DUF218"/>
</dbReference>
<evidence type="ECO:0000313" key="2">
    <source>
        <dbReference type="EMBL" id="OEG20752.1"/>
    </source>
</evidence>
<dbReference type="InterPro" id="IPR051599">
    <property type="entry name" value="Cell_Envelope_Assoc"/>
</dbReference>
<evidence type="ECO:0000259" key="1">
    <source>
        <dbReference type="Pfam" id="PF02698"/>
    </source>
</evidence>
<dbReference type="Proteomes" id="UP000095094">
    <property type="component" value="Unassembled WGS sequence"/>
</dbReference>
<dbReference type="RefSeq" id="WP_069662060.1">
    <property type="nucleotide sequence ID" value="NZ_JBHUJJ010000001.1"/>
</dbReference>
<feature type="domain" description="DUF218" evidence="1">
    <location>
        <begin position="29"/>
        <end position="155"/>
    </location>
</feature>
<comment type="caution">
    <text evidence="2">The sequence shown here is derived from an EMBL/GenBank/DDBJ whole genome shotgun (WGS) entry which is preliminary data.</text>
</comment>
<organism evidence="2 3">
    <name type="scientific">Enterococcus termitis</name>
    <dbReference type="NCBI Taxonomy" id="332950"/>
    <lineage>
        <taxon>Bacteria</taxon>
        <taxon>Bacillati</taxon>
        <taxon>Bacillota</taxon>
        <taxon>Bacilli</taxon>
        <taxon>Lactobacillales</taxon>
        <taxon>Enterococcaceae</taxon>
        <taxon>Enterococcus</taxon>
    </lineage>
</organism>
<keyword evidence="3" id="KW-1185">Reference proteome</keyword>
<dbReference type="EMBL" id="MIJY01000001">
    <property type="protein sequence ID" value="OEG20752.1"/>
    <property type="molecule type" value="Genomic_DNA"/>
</dbReference>
<sequence length="241" mass="27325">MIQYWNTLIDYLAAKEQMNGTYDLAILAGNSLPYLADELLQLYEQKLADKVMLVGGIGHATPFLAKNFKAMGIDVGETSETEMYLDYFKQKYGVDQEQFLIETRSTNSGENASFSLAAVKAAGFLPKRVLLLEDPILQRRLKATFEKEWQDTDTCFTNAVLAIPYLKTIDRSLSFEDERFNGLWSKDYFFSLALGEIPRLRNDCNGYGPKGTGYIGEVNIPAEVEEAYQKLSAHYPFETNR</sequence>
<dbReference type="GO" id="GO:0005886">
    <property type="term" value="C:plasma membrane"/>
    <property type="evidence" value="ECO:0007669"/>
    <property type="project" value="TreeGrafter"/>
</dbReference>
<dbReference type="InterPro" id="IPR014729">
    <property type="entry name" value="Rossmann-like_a/b/a_fold"/>
</dbReference>
<name>A0A1E5H772_9ENTE</name>
<reference evidence="3" key="1">
    <citation type="submission" date="2016-09" db="EMBL/GenBank/DDBJ databases">
        <authorList>
            <person name="Gulvik C.A."/>
        </authorList>
    </citation>
    <scope>NUCLEOTIDE SEQUENCE [LARGE SCALE GENOMIC DNA]</scope>
    <source>
        <strain evidence="3">LMG 8895</strain>
    </source>
</reference>
<gene>
    <name evidence="2" type="ORF">BCR25_02765</name>
</gene>
<dbReference type="Gene3D" id="3.40.50.620">
    <property type="entry name" value="HUPs"/>
    <property type="match status" value="1"/>
</dbReference>
<dbReference type="AlphaFoldDB" id="A0A1E5H772"/>
<evidence type="ECO:0000313" key="3">
    <source>
        <dbReference type="Proteomes" id="UP000095094"/>
    </source>
</evidence>
<accession>A0A1E5H772</accession>
<protein>
    <recommendedName>
        <fullName evidence="1">DUF218 domain-containing protein</fullName>
    </recommendedName>
</protein>
<dbReference type="CDD" id="cd06259">
    <property type="entry name" value="YdcF-like"/>
    <property type="match status" value="1"/>
</dbReference>
<dbReference type="PANTHER" id="PTHR30336">
    <property type="entry name" value="INNER MEMBRANE PROTEIN, PROBABLE PERMEASE"/>
    <property type="match status" value="1"/>
</dbReference>
<dbReference type="OrthoDB" id="2216870at2"/>
<proteinExistence type="predicted"/>
<dbReference type="Pfam" id="PF02698">
    <property type="entry name" value="DUF218"/>
    <property type="match status" value="1"/>
</dbReference>
<dbReference type="Gene3D" id="1.10.3620.10">
    <property type="entry name" value="YdcF like domain"/>
    <property type="match status" value="1"/>
</dbReference>